<keyword evidence="1" id="KW-0472">Membrane</keyword>
<keyword evidence="1" id="KW-1133">Transmembrane helix</keyword>
<reference evidence="2 3" key="1">
    <citation type="journal article" date="2018" name="BMC Genomics">
        <title>Whole genome analysis reveals the diversity and evolutionary relationships between necrotic enteritis-causing strains of Clostridium perfringens.</title>
        <authorList>
            <person name="Lacey J.A."/>
            <person name="Allnutt T.R."/>
            <person name="Vezina B."/>
            <person name="Van T.T.H."/>
            <person name="Stent T."/>
            <person name="Han X."/>
            <person name="Rood J.I."/>
            <person name="Wade B."/>
            <person name="Keyburn A.L."/>
            <person name="Seeman T."/>
            <person name="Chen H."/>
            <person name="Haring V."/>
            <person name="Johanesen P.A."/>
            <person name="Lyras D."/>
            <person name="Moore R.J."/>
        </authorList>
    </citation>
    <scope>NUCLEOTIDE SEQUENCE [LARGE SCALE GENOMIC DNA]</scope>
    <source>
        <strain evidence="2 3">EUR-NE15</strain>
    </source>
</reference>
<proteinExistence type="predicted"/>
<sequence length="60" mass="6801">MLTPGGKLILGIIGGITTLYLSFYFIYKCLEEKEAKISFKYLLLSVGNMLSLIFITNMIY</sequence>
<dbReference type="RefSeq" id="WP_075810516.1">
    <property type="nucleotide sequence ID" value="NZ_CABEEO010000003.1"/>
</dbReference>
<dbReference type="AlphaFoldDB" id="A0AB37CBD0"/>
<evidence type="ECO:0000256" key="1">
    <source>
        <dbReference type="SAM" id="Phobius"/>
    </source>
</evidence>
<accession>A0AB37CBD0</accession>
<dbReference type="Proteomes" id="UP000247117">
    <property type="component" value="Unassembled WGS sequence"/>
</dbReference>
<feature type="transmembrane region" description="Helical" evidence="1">
    <location>
        <begin position="6"/>
        <end position="27"/>
    </location>
</feature>
<organism evidence="2 3">
    <name type="scientific">Clostridium perfringens</name>
    <dbReference type="NCBI Taxonomy" id="1502"/>
    <lineage>
        <taxon>Bacteria</taxon>
        <taxon>Bacillati</taxon>
        <taxon>Bacillota</taxon>
        <taxon>Clostridia</taxon>
        <taxon>Eubacteriales</taxon>
        <taxon>Clostridiaceae</taxon>
        <taxon>Clostridium</taxon>
    </lineage>
</organism>
<evidence type="ECO:0000313" key="2">
    <source>
        <dbReference type="EMBL" id="PWX42092.1"/>
    </source>
</evidence>
<protein>
    <submittedName>
        <fullName evidence="2">Uncharacterized protein</fullName>
    </submittedName>
</protein>
<comment type="caution">
    <text evidence="2">The sequence shown here is derived from an EMBL/GenBank/DDBJ whole genome shotgun (WGS) entry which is preliminary data.</text>
</comment>
<gene>
    <name evidence="2" type="ORF">CYK91_02900</name>
</gene>
<name>A0AB37CBD0_CLOPF</name>
<feature type="transmembrane region" description="Helical" evidence="1">
    <location>
        <begin position="39"/>
        <end position="59"/>
    </location>
</feature>
<evidence type="ECO:0000313" key="3">
    <source>
        <dbReference type="Proteomes" id="UP000247117"/>
    </source>
</evidence>
<dbReference type="EMBL" id="PJTB01000001">
    <property type="protein sequence ID" value="PWX42092.1"/>
    <property type="molecule type" value="Genomic_DNA"/>
</dbReference>
<keyword evidence="1" id="KW-0812">Transmembrane</keyword>